<evidence type="ECO:0000313" key="2">
    <source>
        <dbReference type="EMBL" id="SQI28744.1"/>
    </source>
</evidence>
<dbReference type="AlphaFoldDB" id="A0A2X4WXA2"/>
<sequence>MVSGGTNESAYADAMFFLFGYGTKRQYLGDGHTRTCPRCHNTTQWRRLRESKQVTVFFVPVARWNRRQFEECGICGTVVEG</sequence>
<feature type="domain" description="Zinc-ribbon 15" evidence="1">
    <location>
        <begin position="35"/>
        <end position="80"/>
    </location>
</feature>
<proteinExistence type="predicted"/>
<dbReference type="EMBL" id="LS483468">
    <property type="protein sequence ID" value="SQI28744.1"/>
    <property type="molecule type" value="Genomic_DNA"/>
</dbReference>
<dbReference type="Pfam" id="PF17032">
    <property type="entry name" value="Zn_ribbon_15"/>
    <property type="match status" value="1"/>
</dbReference>
<gene>
    <name evidence="2" type="ORF">NCTC10994_00495</name>
</gene>
<evidence type="ECO:0000313" key="3">
    <source>
        <dbReference type="Proteomes" id="UP000249091"/>
    </source>
</evidence>
<reference evidence="2 3" key="1">
    <citation type="submission" date="2018-06" db="EMBL/GenBank/DDBJ databases">
        <authorList>
            <consortium name="Pathogen Informatics"/>
            <person name="Doyle S."/>
        </authorList>
    </citation>
    <scope>NUCLEOTIDE SEQUENCE [LARGE SCALE GENOMIC DNA]</scope>
    <source>
        <strain evidence="2 3">NCTC10994</strain>
    </source>
</reference>
<dbReference type="KEGG" id="rcr:NCTC10994_00495"/>
<organism evidence="2 3">
    <name type="scientific">Rhodococcus coprophilus</name>
    <dbReference type="NCBI Taxonomy" id="38310"/>
    <lineage>
        <taxon>Bacteria</taxon>
        <taxon>Bacillati</taxon>
        <taxon>Actinomycetota</taxon>
        <taxon>Actinomycetes</taxon>
        <taxon>Mycobacteriales</taxon>
        <taxon>Nocardiaceae</taxon>
        <taxon>Rhodococcus</taxon>
    </lineage>
</organism>
<keyword evidence="3" id="KW-1185">Reference proteome</keyword>
<dbReference type="Proteomes" id="UP000249091">
    <property type="component" value="Chromosome 1"/>
</dbReference>
<dbReference type="InterPro" id="IPR031493">
    <property type="entry name" value="Zinc_ribbon_15"/>
</dbReference>
<name>A0A2X4WXA2_9NOCA</name>
<dbReference type="STRING" id="1219011.GCA_001895045_00215"/>
<accession>A0A2X4WXA2</accession>
<protein>
    <recommendedName>
        <fullName evidence="1">Zinc-ribbon 15 domain-containing protein</fullName>
    </recommendedName>
</protein>
<evidence type="ECO:0000259" key="1">
    <source>
        <dbReference type="Pfam" id="PF17032"/>
    </source>
</evidence>